<keyword evidence="5" id="KW-1185">Reference proteome</keyword>
<gene>
    <name evidence="4" type="primary">HaOG206082</name>
    <name evidence="4" type="ORF">B5X24_HaOG206082</name>
</gene>
<dbReference type="Pfam" id="PF05335">
    <property type="entry name" value="DUF745"/>
    <property type="match status" value="1"/>
</dbReference>
<sequence length="472" mass="49899">MKTFSAVLLCMGTLSLAAAAPVARDSSPIEYEYDYDHSAQQQQQPAQEPQESASHYDAYIQDVKAAASGGNGGKKGFSQGSGLRTIAQGSANQAKTALGNQAAAGYQAAYVAKNTLAQSAAQASATAQAALAGKQVILSGLEQQVRDAKVGLQGEEMQLQQAKRAAQAAANAAQQAMHQVNVIQAALNAAQATSENANEAASQAAGELGAQTAMVGAARQRLHALQEQLHGVRIDFEATQAAARKAQAAAQQAQANAAAAAAKAAAAGLGGQKDSSHEEWASSDQDPIQVTSDQTLHIHEEPEQFIPEPEPSHAIIETIETNAFTPKPPSFSQSPHTKPNQIELDKSVEFQYQPFQSAFSQFTFKPIPTKPAKLVAKQVNYAANNVKLAVKPAIAKPTKVVAKPTQVVSKPTQLVSKPTQLLSKPTQLVNKPTKVVLTKSKGNIFQDAYVNLDSFNKANSQTYAKQFGFYGW</sequence>
<protein>
    <submittedName>
        <fullName evidence="4">Uncharacterized protein</fullName>
    </submittedName>
</protein>
<keyword evidence="3" id="KW-0732">Signal</keyword>
<dbReference type="InterPro" id="IPR007999">
    <property type="entry name" value="DUF745"/>
</dbReference>
<evidence type="ECO:0000256" key="1">
    <source>
        <dbReference type="SAM" id="Coils"/>
    </source>
</evidence>
<feature type="signal peptide" evidence="3">
    <location>
        <begin position="1"/>
        <end position="19"/>
    </location>
</feature>
<evidence type="ECO:0000256" key="2">
    <source>
        <dbReference type="SAM" id="MobiDB-lite"/>
    </source>
</evidence>
<feature type="compositionally biased region" description="Low complexity" evidence="2">
    <location>
        <begin position="38"/>
        <end position="53"/>
    </location>
</feature>
<feature type="chain" id="PRO_5015925335" evidence="3">
    <location>
        <begin position="20"/>
        <end position="472"/>
    </location>
</feature>
<reference evidence="4 5" key="1">
    <citation type="journal article" date="2017" name="BMC Biol.">
        <title>Genomic innovations, transcriptional plasticity and gene loss underlying the evolution and divergence of two highly polyphagous and invasive Helicoverpa pest species.</title>
        <authorList>
            <person name="Pearce S.L."/>
            <person name="Clarke D.F."/>
            <person name="East P.D."/>
            <person name="Elfekih S."/>
            <person name="Gordon K.H."/>
            <person name="Jermiin L.S."/>
            <person name="McGaughran A."/>
            <person name="Oakeshott J.G."/>
            <person name="Papanikolaou A."/>
            <person name="Perera O.P."/>
            <person name="Rane R.V."/>
            <person name="Richards S."/>
            <person name="Tay W.T."/>
            <person name="Walsh T.K."/>
            <person name="Anderson A."/>
            <person name="Anderson C.J."/>
            <person name="Asgari S."/>
            <person name="Board P.G."/>
            <person name="Bretschneider A."/>
            <person name="Campbell P.M."/>
            <person name="Chertemps T."/>
            <person name="Christeller J.T."/>
            <person name="Coppin C.W."/>
            <person name="Downes S.J."/>
            <person name="Duan G."/>
            <person name="Farnsworth C.A."/>
            <person name="Good R.T."/>
            <person name="Han L.B."/>
            <person name="Han Y.C."/>
            <person name="Hatje K."/>
            <person name="Horne I."/>
            <person name="Huang Y.P."/>
            <person name="Hughes D.S."/>
            <person name="Jacquin-Joly E."/>
            <person name="James W."/>
            <person name="Jhangiani S."/>
            <person name="Kollmar M."/>
            <person name="Kuwar S.S."/>
            <person name="Li S."/>
            <person name="Liu N.Y."/>
            <person name="Maibeche M.T."/>
            <person name="Miller J.R."/>
            <person name="Montagne N."/>
            <person name="Perry T."/>
            <person name="Qu J."/>
            <person name="Song S.V."/>
            <person name="Sutton G.G."/>
            <person name="Vogel H."/>
            <person name="Walenz B.P."/>
            <person name="Xu W."/>
            <person name="Zhang H.J."/>
            <person name="Zou Z."/>
            <person name="Batterham P."/>
            <person name="Edwards O.R."/>
            <person name="Feyereisen R."/>
            <person name="Gibbs R.A."/>
            <person name="Heckel D.G."/>
            <person name="McGrath A."/>
            <person name="Robin C."/>
            <person name="Scherer S.E."/>
            <person name="Worley K.C."/>
            <person name="Wu Y.D."/>
        </authorList>
    </citation>
    <scope>NUCLEOTIDE SEQUENCE [LARGE SCALE GENOMIC DNA]</scope>
    <source>
        <strain evidence="4">Harm_GR_Male_#8</strain>
        <tissue evidence="4">Whole organism</tissue>
    </source>
</reference>
<dbReference type="PANTHER" id="PTHR37161:SF3">
    <property type="entry name" value="HDC10475"/>
    <property type="match status" value="1"/>
</dbReference>
<keyword evidence="1" id="KW-0175">Coiled coil</keyword>
<dbReference type="Proteomes" id="UP000249218">
    <property type="component" value="Unassembled WGS sequence"/>
</dbReference>
<feature type="coiled-coil region" evidence="1">
    <location>
        <begin position="152"/>
        <end position="179"/>
    </location>
</feature>
<proteinExistence type="predicted"/>
<dbReference type="EMBL" id="KZ149996">
    <property type="protein sequence ID" value="PZC75413.1"/>
    <property type="molecule type" value="Genomic_DNA"/>
</dbReference>
<evidence type="ECO:0000313" key="5">
    <source>
        <dbReference type="Proteomes" id="UP000249218"/>
    </source>
</evidence>
<dbReference type="PANTHER" id="PTHR37161">
    <property type="entry name" value="HDC10475"/>
    <property type="match status" value="1"/>
</dbReference>
<organism evidence="4 5">
    <name type="scientific">Helicoverpa armigera</name>
    <name type="common">Cotton bollworm</name>
    <name type="synonym">Heliothis armigera</name>
    <dbReference type="NCBI Taxonomy" id="29058"/>
    <lineage>
        <taxon>Eukaryota</taxon>
        <taxon>Metazoa</taxon>
        <taxon>Ecdysozoa</taxon>
        <taxon>Arthropoda</taxon>
        <taxon>Hexapoda</taxon>
        <taxon>Insecta</taxon>
        <taxon>Pterygota</taxon>
        <taxon>Neoptera</taxon>
        <taxon>Endopterygota</taxon>
        <taxon>Lepidoptera</taxon>
        <taxon>Glossata</taxon>
        <taxon>Ditrysia</taxon>
        <taxon>Noctuoidea</taxon>
        <taxon>Noctuidae</taxon>
        <taxon>Heliothinae</taxon>
        <taxon>Helicoverpa</taxon>
    </lineage>
</organism>
<feature type="coiled-coil region" evidence="1">
    <location>
        <begin position="236"/>
        <end position="263"/>
    </location>
</feature>
<dbReference type="OrthoDB" id="8197027at2759"/>
<evidence type="ECO:0000256" key="3">
    <source>
        <dbReference type="SAM" id="SignalP"/>
    </source>
</evidence>
<evidence type="ECO:0000313" key="4">
    <source>
        <dbReference type="EMBL" id="PZC75413.1"/>
    </source>
</evidence>
<dbReference type="AlphaFoldDB" id="A0A2W1BUJ0"/>
<accession>A0A2W1BUJ0</accession>
<feature type="region of interest" description="Disordered" evidence="2">
    <location>
        <begin position="35"/>
        <end position="54"/>
    </location>
</feature>
<name>A0A2W1BUJ0_HELAM</name>